<dbReference type="InterPro" id="IPR035901">
    <property type="entry name" value="GIY-YIG_endonuc_sf"/>
</dbReference>
<gene>
    <name evidence="4" type="ORF">LPT13_00500</name>
</gene>
<dbReference type="SUPFAM" id="SSF82771">
    <property type="entry name" value="GIY-YIG endonuclease"/>
    <property type="match status" value="1"/>
</dbReference>
<comment type="caution">
    <text evidence="4">The sequence shown here is derived from an EMBL/GenBank/DDBJ whole genome shotgun (WGS) entry which is preliminary data.</text>
</comment>
<protein>
    <submittedName>
        <fullName evidence="4">GIY-YIG nuclease family protein</fullName>
    </submittedName>
</protein>
<dbReference type="RefSeq" id="WP_242162461.1">
    <property type="nucleotide sequence ID" value="NZ_JAJMLW010000001.1"/>
</dbReference>
<dbReference type="Pfam" id="PF01541">
    <property type="entry name" value="GIY-YIG"/>
    <property type="match status" value="1"/>
</dbReference>
<sequence>MDNSAENNDQSCDEEVRTAAGESAAACLLAADAKGDAAACPPVAGAGADGRHARRARPAQLSAAGEGVDASDACDTRKPSSPEGDAVEVSAHFMYVLECVDGSLYTGYAVDVRRRLDAHNAGRGAKYTRARRPVTLLAYAGFATKHDAMHAEYRFKQLTRDEKDALLARAARTSLEEALAPILG</sequence>
<dbReference type="Proteomes" id="UP001430755">
    <property type="component" value="Unassembled WGS sequence"/>
</dbReference>
<dbReference type="EMBL" id="JAJMLW010000001">
    <property type="protein sequence ID" value="MCI2240840.1"/>
    <property type="molecule type" value="Genomic_DNA"/>
</dbReference>
<evidence type="ECO:0000256" key="1">
    <source>
        <dbReference type="ARBA" id="ARBA00007435"/>
    </source>
</evidence>
<evidence type="ECO:0000313" key="5">
    <source>
        <dbReference type="Proteomes" id="UP001430755"/>
    </source>
</evidence>
<keyword evidence="5" id="KW-1185">Reference proteome</keyword>
<evidence type="ECO:0000259" key="3">
    <source>
        <dbReference type="PROSITE" id="PS50164"/>
    </source>
</evidence>
<organism evidence="4 5">
    <name type="scientific">Adlercreutzia faecimuris</name>
    <dbReference type="NCBI Taxonomy" id="2897341"/>
    <lineage>
        <taxon>Bacteria</taxon>
        <taxon>Bacillati</taxon>
        <taxon>Actinomycetota</taxon>
        <taxon>Coriobacteriia</taxon>
        <taxon>Eggerthellales</taxon>
        <taxon>Eggerthellaceae</taxon>
        <taxon>Adlercreutzia</taxon>
    </lineage>
</organism>
<comment type="similarity">
    <text evidence="1">Belongs to the UPF0213 family.</text>
</comment>
<dbReference type="InterPro" id="IPR050190">
    <property type="entry name" value="UPF0213_domain"/>
</dbReference>
<name>A0ABS9WE43_9ACTN</name>
<accession>A0ABS9WE43</accession>
<dbReference type="CDD" id="cd10456">
    <property type="entry name" value="GIY-YIG_UPF0213"/>
    <property type="match status" value="1"/>
</dbReference>
<dbReference type="Gene3D" id="3.40.1440.10">
    <property type="entry name" value="GIY-YIG endonuclease"/>
    <property type="match status" value="1"/>
</dbReference>
<evidence type="ECO:0000313" key="4">
    <source>
        <dbReference type="EMBL" id="MCI2240840.1"/>
    </source>
</evidence>
<evidence type="ECO:0000256" key="2">
    <source>
        <dbReference type="SAM" id="MobiDB-lite"/>
    </source>
</evidence>
<dbReference type="PANTHER" id="PTHR34477:SF1">
    <property type="entry name" value="UPF0213 PROTEIN YHBQ"/>
    <property type="match status" value="1"/>
</dbReference>
<dbReference type="PROSITE" id="PS50164">
    <property type="entry name" value="GIY_YIG"/>
    <property type="match status" value="1"/>
</dbReference>
<dbReference type="PANTHER" id="PTHR34477">
    <property type="entry name" value="UPF0213 PROTEIN YHBQ"/>
    <property type="match status" value="1"/>
</dbReference>
<reference evidence="4" key="1">
    <citation type="submission" date="2021-11" db="EMBL/GenBank/DDBJ databases">
        <title>A Novel Adlercreutzia Species, isolated from a Allomyrina dichotoma larva feces.</title>
        <authorList>
            <person name="Suh M.K."/>
        </authorList>
    </citation>
    <scope>NUCLEOTIDE SEQUENCE</scope>
    <source>
        <strain evidence="4">JBNU-10</strain>
    </source>
</reference>
<feature type="domain" description="GIY-YIG" evidence="3">
    <location>
        <begin position="90"/>
        <end position="165"/>
    </location>
</feature>
<dbReference type="InterPro" id="IPR000305">
    <property type="entry name" value="GIY-YIG_endonuc"/>
</dbReference>
<feature type="region of interest" description="Disordered" evidence="2">
    <location>
        <begin position="45"/>
        <end position="83"/>
    </location>
</feature>
<proteinExistence type="inferred from homology"/>